<dbReference type="InterPro" id="IPR000917">
    <property type="entry name" value="Sulfatase_N"/>
</dbReference>
<proteinExistence type="predicted"/>
<dbReference type="EMBL" id="JBHUDI010000003">
    <property type="protein sequence ID" value="MFD1562869.1"/>
    <property type="molecule type" value="Genomic_DNA"/>
</dbReference>
<comment type="caution">
    <text evidence="2">The sequence shown here is derived from an EMBL/GenBank/DDBJ whole genome shotgun (WGS) entry which is preliminary data.</text>
</comment>
<evidence type="ECO:0000259" key="1">
    <source>
        <dbReference type="Pfam" id="PF00884"/>
    </source>
</evidence>
<keyword evidence="3" id="KW-1185">Reference proteome</keyword>
<dbReference type="InterPro" id="IPR017850">
    <property type="entry name" value="Alkaline_phosphatase_core_sf"/>
</dbReference>
<dbReference type="InterPro" id="IPR052701">
    <property type="entry name" value="GAG_Ulvan_Degrading_Sulfatases"/>
</dbReference>
<dbReference type="PANTHER" id="PTHR43751:SF3">
    <property type="entry name" value="SULFATASE N-TERMINAL DOMAIN-CONTAINING PROTEIN"/>
    <property type="match status" value="1"/>
</dbReference>
<dbReference type="RefSeq" id="WP_390284884.1">
    <property type="nucleotide sequence ID" value="NZ_JBHUDI010000003.1"/>
</dbReference>
<dbReference type="Pfam" id="PF00884">
    <property type="entry name" value="Sulfatase"/>
    <property type="match status" value="1"/>
</dbReference>
<dbReference type="CDD" id="cd16148">
    <property type="entry name" value="sulfatase_like"/>
    <property type="match status" value="1"/>
</dbReference>
<dbReference type="PANTHER" id="PTHR43751">
    <property type="entry name" value="SULFATASE"/>
    <property type="match status" value="1"/>
</dbReference>
<organism evidence="2 3">
    <name type="scientific">Haloarchaeobius amylolyticus</name>
    <dbReference type="NCBI Taxonomy" id="1198296"/>
    <lineage>
        <taxon>Archaea</taxon>
        <taxon>Methanobacteriati</taxon>
        <taxon>Methanobacteriota</taxon>
        <taxon>Stenosarchaea group</taxon>
        <taxon>Halobacteria</taxon>
        <taxon>Halobacteriales</taxon>
        <taxon>Halorubellaceae</taxon>
        <taxon>Haloarchaeobius</taxon>
    </lineage>
</organism>
<dbReference type="SUPFAM" id="SSF53649">
    <property type="entry name" value="Alkaline phosphatase-like"/>
    <property type="match status" value="1"/>
</dbReference>
<sequence>MDNAPDILWLSLESVRADHTPMYGYKRNTTPSLDRFASQPATTVFDNGIAQSLWTPASSASMLTGTYLSTHRVGQDGRAEKKLPAAIDTLPELLSDIGYETALFSPNPYISKATGLDRGFNHTTSVKAVPESYSPFQSDARIYWSEGLRRILRSRKPNLARIKHELKTTENEVLEHHAKQWLNSTGAGADQFFAYMHIPGPHHPYFPNTDYLNCFTDEISFSAEEAYNLVKDIYYGGSVAIKRGMAEGLDLSANEWEAIEAMYDATLRHMDATVDALISKARSVSDSLVVVIVGDHGELFGDHGLIGHNLVLHDSLIEVPMLISGIPDAVTDETTLTQQIDLTYTLAEITGVTTDQFEGRDIRDTSRKHAISQRGQANLKSYTQYDDSFDTERFFKDPYTVVRSEEYKLASNQNQTELYRLPDEETDVQKNCDDVMAELSSVIDREGIEWTGEDQQRGSHFDDSQLEQLKDLGYLS</sequence>
<reference evidence="2 3" key="1">
    <citation type="journal article" date="2019" name="Int. J. Syst. Evol. Microbiol.">
        <title>The Global Catalogue of Microorganisms (GCM) 10K type strain sequencing project: providing services to taxonomists for standard genome sequencing and annotation.</title>
        <authorList>
            <consortium name="The Broad Institute Genomics Platform"/>
            <consortium name="The Broad Institute Genome Sequencing Center for Infectious Disease"/>
            <person name="Wu L."/>
            <person name="Ma J."/>
        </authorList>
    </citation>
    <scope>NUCLEOTIDE SEQUENCE [LARGE SCALE GENOMIC DNA]</scope>
    <source>
        <strain evidence="2 3">CGMCC 1.12230</strain>
    </source>
</reference>
<evidence type="ECO:0000313" key="2">
    <source>
        <dbReference type="EMBL" id="MFD1562869.1"/>
    </source>
</evidence>
<dbReference type="AlphaFoldDB" id="A0ABD6BDW5"/>
<name>A0ABD6BDW5_9EURY</name>
<evidence type="ECO:0000313" key="3">
    <source>
        <dbReference type="Proteomes" id="UP001597076"/>
    </source>
</evidence>
<dbReference type="Gene3D" id="3.40.720.10">
    <property type="entry name" value="Alkaline Phosphatase, subunit A"/>
    <property type="match status" value="1"/>
</dbReference>
<dbReference type="Proteomes" id="UP001597076">
    <property type="component" value="Unassembled WGS sequence"/>
</dbReference>
<feature type="domain" description="Sulfatase N-terminal" evidence="1">
    <location>
        <begin position="5"/>
        <end position="352"/>
    </location>
</feature>
<protein>
    <submittedName>
        <fullName evidence="2">Sulfatase</fullName>
    </submittedName>
</protein>
<gene>
    <name evidence="2" type="ORF">ACFR99_04825</name>
</gene>
<accession>A0ABD6BDW5</accession>